<evidence type="ECO:0000256" key="6">
    <source>
        <dbReference type="ARBA" id="ARBA00022801"/>
    </source>
</evidence>
<keyword evidence="2" id="KW-1003">Cell membrane</keyword>
<feature type="compositionally biased region" description="Basic and acidic residues" evidence="11">
    <location>
        <begin position="370"/>
        <end position="389"/>
    </location>
</feature>
<keyword evidence="8 12" id="KW-1133">Transmembrane helix</keyword>
<comment type="caution">
    <text evidence="14">The sequence shown here is derived from an EMBL/GenBank/DDBJ whole genome shotgun (WGS) entry which is preliminary data.</text>
</comment>
<keyword evidence="7" id="KW-0862">Zinc</keyword>
<feature type="transmembrane region" description="Helical" evidence="12">
    <location>
        <begin position="63"/>
        <end position="86"/>
    </location>
</feature>
<dbReference type="PANTHER" id="PTHR43221:SF2">
    <property type="entry name" value="PROTEASE HTPX HOMOLOG"/>
    <property type="match status" value="1"/>
</dbReference>
<dbReference type="CDD" id="cd07340">
    <property type="entry name" value="M48B_Htpx_like"/>
    <property type="match status" value="1"/>
</dbReference>
<dbReference type="GO" id="GO:0004222">
    <property type="term" value="F:metalloendopeptidase activity"/>
    <property type="evidence" value="ECO:0007669"/>
    <property type="project" value="InterPro"/>
</dbReference>
<organism evidence="14 15">
    <name type="scientific">Alkalispirillum mobile</name>
    <dbReference type="NCBI Taxonomy" id="85925"/>
    <lineage>
        <taxon>Bacteria</taxon>
        <taxon>Pseudomonadati</taxon>
        <taxon>Pseudomonadota</taxon>
        <taxon>Gammaproteobacteria</taxon>
        <taxon>Chromatiales</taxon>
        <taxon>Ectothiorhodospiraceae</taxon>
        <taxon>Alkalispirillum</taxon>
    </lineage>
</organism>
<evidence type="ECO:0000256" key="4">
    <source>
        <dbReference type="ARBA" id="ARBA00022692"/>
    </source>
</evidence>
<evidence type="ECO:0000256" key="3">
    <source>
        <dbReference type="ARBA" id="ARBA00022670"/>
    </source>
</evidence>
<keyword evidence="10 12" id="KW-0472">Membrane</keyword>
<name>A0A498CBE4_9GAMM</name>
<dbReference type="Proteomes" id="UP000275461">
    <property type="component" value="Unassembled WGS sequence"/>
</dbReference>
<dbReference type="OrthoDB" id="15218at2"/>
<dbReference type="AlphaFoldDB" id="A0A498CBE4"/>
<evidence type="ECO:0000256" key="7">
    <source>
        <dbReference type="ARBA" id="ARBA00022833"/>
    </source>
</evidence>
<feature type="transmembrane region" description="Helical" evidence="12">
    <location>
        <begin position="243"/>
        <end position="267"/>
    </location>
</feature>
<dbReference type="GO" id="GO:0006508">
    <property type="term" value="P:proteolysis"/>
    <property type="evidence" value="ECO:0007669"/>
    <property type="project" value="UniProtKB-KW"/>
</dbReference>
<keyword evidence="4 12" id="KW-0812">Transmembrane</keyword>
<accession>A0A498CBE4</accession>
<evidence type="ECO:0000256" key="5">
    <source>
        <dbReference type="ARBA" id="ARBA00022723"/>
    </source>
</evidence>
<feature type="transmembrane region" description="Helical" evidence="12">
    <location>
        <begin position="20"/>
        <end position="43"/>
    </location>
</feature>
<reference evidence="14 15" key="1">
    <citation type="submission" date="2018-10" db="EMBL/GenBank/DDBJ databases">
        <title>Genomic Encyclopedia of Type Strains, Phase IV (KMG-IV): sequencing the most valuable type-strain genomes for metagenomic binning, comparative biology and taxonomic classification.</title>
        <authorList>
            <person name="Goeker M."/>
        </authorList>
    </citation>
    <scope>NUCLEOTIDE SEQUENCE [LARGE SCALE GENOMIC DNA]</scope>
    <source>
        <strain evidence="14 15">DSM 12769</strain>
    </source>
</reference>
<dbReference type="PANTHER" id="PTHR43221">
    <property type="entry name" value="PROTEASE HTPX"/>
    <property type="match status" value="1"/>
</dbReference>
<protein>
    <submittedName>
        <fullName evidence="14">Zn-dependent protease with chaperone function</fullName>
    </submittedName>
</protein>
<evidence type="ECO:0000313" key="15">
    <source>
        <dbReference type="Proteomes" id="UP000275461"/>
    </source>
</evidence>
<evidence type="ECO:0000313" key="14">
    <source>
        <dbReference type="EMBL" id="RLK50420.1"/>
    </source>
</evidence>
<keyword evidence="15" id="KW-1185">Reference proteome</keyword>
<dbReference type="InterPro" id="IPR001915">
    <property type="entry name" value="Peptidase_M48"/>
</dbReference>
<sequence>MASDFFRRQEAARRSTRWLLVLFLLAVLAIVSIVNLLLLWGFHGGAWTTLWAGDRPMVERLSQVWSLAGGTIGWASAILLGTIGFFSLAMTLKLRRGGAVVARELDARPVPPATEDAQERLLRNVVEEMALASGLPVPGVYVMDREPGINAFAAGFGPEDAVVAVTRGALEKLDRDELQAVVAHEFSHIFNGDTRLNMHLLGVLHGLEAFAVLGRVLMRRSVWAAPSRRNPAPAGEGNPADGAAVSFLLGAFVFLFGQLGAFFGALIKAAICRQRERLADASAVQYTRQPEGLAGALSKIAVGRELGSALVAGRRQEVSHMLFAHGLGFGGPWLHWLATHPPVEERLRALDPRWSRASLESIRRQLERRRVARREAERRQQSQRRETERTPGSPFNALPLAADAGLPGVALWGALAASGELEERRLAQARALLESLPAHARSAAQDPQRAPALALALLLSDQAEVRQKQQALVGETLGDEVLNALQTIQAERDAAPWSPGHRLPLLELALPALNHQPETFLQRWLLALSRVIGADGRVAFHEYALGRMARVQVQRAVRPREHRAGRLALHQVMSATGRLFAGFTWAGHPGNPEGARAAYQAAMTRMLIPAPPEWEAPEDWVSGMDEALRQLDGLRGEMKQTLLEGLAQAAIHAGRVTVDEAELVRAIALLLGVPVPLLLPFDSEAAGDRTNGPGGADENPVPDLG</sequence>
<evidence type="ECO:0000256" key="11">
    <source>
        <dbReference type="SAM" id="MobiDB-lite"/>
    </source>
</evidence>
<comment type="cofactor">
    <cofactor evidence="1">
        <name>Zn(2+)</name>
        <dbReference type="ChEBI" id="CHEBI:29105"/>
    </cofactor>
</comment>
<proteinExistence type="predicted"/>
<evidence type="ECO:0000256" key="1">
    <source>
        <dbReference type="ARBA" id="ARBA00001947"/>
    </source>
</evidence>
<gene>
    <name evidence="14" type="ORF">DFR31_0316</name>
</gene>
<keyword evidence="6" id="KW-0378">Hydrolase</keyword>
<evidence type="ECO:0000256" key="9">
    <source>
        <dbReference type="ARBA" id="ARBA00023049"/>
    </source>
</evidence>
<keyword evidence="9" id="KW-0482">Metalloprotease</keyword>
<evidence type="ECO:0000256" key="10">
    <source>
        <dbReference type="ARBA" id="ARBA00023136"/>
    </source>
</evidence>
<feature type="domain" description="Peptidase M48" evidence="13">
    <location>
        <begin position="118"/>
        <end position="351"/>
    </location>
</feature>
<evidence type="ECO:0000256" key="8">
    <source>
        <dbReference type="ARBA" id="ARBA00022989"/>
    </source>
</evidence>
<dbReference type="Pfam" id="PF01435">
    <property type="entry name" value="Peptidase_M48"/>
    <property type="match status" value="1"/>
</dbReference>
<dbReference type="RefSeq" id="WP_121440911.1">
    <property type="nucleotide sequence ID" value="NZ_RCDA01000001.1"/>
</dbReference>
<dbReference type="Gene3D" id="3.30.2010.10">
    <property type="entry name" value="Metalloproteases ('zincins'), catalytic domain"/>
    <property type="match status" value="1"/>
</dbReference>
<keyword evidence="3 14" id="KW-0645">Protease</keyword>
<dbReference type="EMBL" id="RCDA01000001">
    <property type="protein sequence ID" value="RLK50420.1"/>
    <property type="molecule type" value="Genomic_DNA"/>
</dbReference>
<evidence type="ECO:0000256" key="12">
    <source>
        <dbReference type="SAM" id="Phobius"/>
    </source>
</evidence>
<dbReference type="InterPro" id="IPR050083">
    <property type="entry name" value="HtpX_protease"/>
</dbReference>
<evidence type="ECO:0000259" key="13">
    <source>
        <dbReference type="Pfam" id="PF01435"/>
    </source>
</evidence>
<feature type="region of interest" description="Disordered" evidence="11">
    <location>
        <begin position="685"/>
        <end position="705"/>
    </location>
</feature>
<feature type="region of interest" description="Disordered" evidence="11">
    <location>
        <begin position="370"/>
        <end position="399"/>
    </location>
</feature>
<keyword evidence="5" id="KW-0479">Metal-binding</keyword>
<dbReference type="GO" id="GO:0046872">
    <property type="term" value="F:metal ion binding"/>
    <property type="evidence" value="ECO:0007669"/>
    <property type="project" value="UniProtKB-KW"/>
</dbReference>
<evidence type="ECO:0000256" key="2">
    <source>
        <dbReference type="ARBA" id="ARBA00022475"/>
    </source>
</evidence>